<evidence type="ECO:0000313" key="1">
    <source>
        <dbReference type="EMBL" id="PIV01536.1"/>
    </source>
</evidence>
<comment type="caution">
    <text evidence="1">The sequence shown here is derived from an EMBL/GenBank/DDBJ whole genome shotgun (WGS) entry which is preliminary data.</text>
</comment>
<proteinExistence type="predicted"/>
<protein>
    <submittedName>
        <fullName evidence="1">Uncharacterized protein</fullName>
    </submittedName>
</protein>
<dbReference type="EMBL" id="PEVC01000019">
    <property type="protein sequence ID" value="PIV01536.1"/>
    <property type="molecule type" value="Genomic_DNA"/>
</dbReference>
<dbReference type="AlphaFoldDB" id="A0A2M7BEK6"/>
<reference evidence="2" key="1">
    <citation type="submission" date="2017-09" db="EMBL/GenBank/DDBJ databases">
        <title>Depth-based differentiation of microbial function through sediment-hosted aquifers and enrichment of novel symbionts in the deep terrestrial subsurface.</title>
        <authorList>
            <person name="Probst A.J."/>
            <person name="Ladd B."/>
            <person name="Jarett J.K."/>
            <person name="Geller-Mcgrath D.E."/>
            <person name="Sieber C.M.K."/>
            <person name="Emerson J.B."/>
            <person name="Anantharaman K."/>
            <person name="Thomas B.C."/>
            <person name="Malmstrom R."/>
            <person name="Stieglmeier M."/>
            <person name="Klingl A."/>
            <person name="Woyke T."/>
            <person name="Ryan C.M."/>
            <person name="Banfield J.F."/>
        </authorList>
    </citation>
    <scope>NUCLEOTIDE SEQUENCE [LARGE SCALE GENOMIC DNA]</scope>
</reference>
<accession>A0A2M7BEK6</accession>
<organism evidence="1 2">
    <name type="scientific">Candidatus Shapirobacteria bacterium CG03_land_8_20_14_0_80_39_12</name>
    <dbReference type="NCBI Taxonomy" id="1974879"/>
    <lineage>
        <taxon>Bacteria</taxon>
        <taxon>Candidatus Shapironibacteriota</taxon>
    </lineage>
</organism>
<name>A0A2M7BEK6_9BACT</name>
<evidence type="ECO:0000313" key="2">
    <source>
        <dbReference type="Proteomes" id="UP000229631"/>
    </source>
</evidence>
<dbReference type="Proteomes" id="UP000229631">
    <property type="component" value="Unassembled WGS sequence"/>
</dbReference>
<gene>
    <name evidence="1" type="ORF">COS54_00870</name>
</gene>
<sequence length="170" mass="19613">MKNENEVQKLLDKVKAVEKGEKLDLSSDEDLSIAIMNLISIEEHLFFSGVKTGKSSYYELLNQVREMRKTLLKKIIKNYEGEEWCISKHLLAGCMRLMEVGTKSLTKGDKKEAEEFFQMAYSLYSLFWGLNLKLLKPTEIEESVDDKDSRRGFMGKLGEIIKKAIDCCRE</sequence>